<dbReference type="GeneID" id="68900753"/>
<keyword evidence="2" id="KW-1185">Reference proteome</keyword>
<gene>
    <name evidence="1" type="ORF">LPH55_10420</name>
</gene>
<protein>
    <submittedName>
        <fullName evidence="1">Phage portal protein</fullName>
    </submittedName>
</protein>
<comment type="caution">
    <text evidence="1">The sequence shown here is derived from an EMBL/GenBank/DDBJ whole genome shotgun (WGS) entry which is preliminary data.</text>
</comment>
<organism evidence="1 2">
    <name type="scientific">Xylella taiwanensis</name>
    <dbReference type="NCBI Taxonomy" id="1444770"/>
    <lineage>
        <taxon>Bacteria</taxon>
        <taxon>Pseudomonadati</taxon>
        <taxon>Pseudomonadota</taxon>
        <taxon>Gammaproteobacteria</taxon>
        <taxon>Lysobacterales</taxon>
        <taxon>Lysobacteraceae</taxon>
        <taxon>Xylella</taxon>
    </lineage>
</organism>
<dbReference type="Pfam" id="PF05136">
    <property type="entry name" value="Phage_portal_2"/>
    <property type="match status" value="1"/>
</dbReference>
<dbReference type="RefSeq" id="WP_114867113.1">
    <property type="nucleotide sequence ID" value="NZ_CP053627.1"/>
</dbReference>
<name>A0ABS8TXU7_9GAMM</name>
<evidence type="ECO:0000313" key="2">
    <source>
        <dbReference type="Proteomes" id="UP001430701"/>
    </source>
</evidence>
<dbReference type="Proteomes" id="UP001430701">
    <property type="component" value="Unassembled WGS sequence"/>
</dbReference>
<accession>A0ABS8TXU7</accession>
<dbReference type="EMBL" id="JAJPPU010000002">
    <property type="protein sequence ID" value="MCD8473856.1"/>
    <property type="molecule type" value="Genomic_DNA"/>
</dbReference>
<evidence type="ECO:0000313" key="1">
    <source>
        <dbReference type="EMBL" id="MCD8473856.1"/>
    </source>
</evidence>
<sequence length="156" mass="16435">MSGITRLAPVIARKNLETRLGVLLSGDPDCISNLPMPDAGHCAPGSQLATCGWQDLGPLPRGAMTRMGPGESITTVEPKPTGGYVGYCKLHLQLIAAGLDVPYESMTGDMSNVNYLASVFGKLNSGGTASSSMVNAGTANRFKRRKQHQTKELLCA</sequence>
<reference evidence="1" key="1">
    <citation type="submission" date="2021-11" db="EMBL/GenBank/DDBJ databases">
        <title>Genome sequence of Xylella taiwanensis PLS432.</title>
        <authorList>
            <person name="Weng L.-W."/>
            <person name="Su C.-C."/>
            <person name="Tsai C.-W."/>
            <person name="Kuo C.-H."/>
        </authorList>
    </citation>
    <scope>NUCLEOTIDE SEQUENCE</scope>
    <source>
        <strain evidence="1">PLS432</strain>
    </source>
</reference>
<dbReference type="InterPro" id="IPR006429">
    <property type="entry name" value="Phage_lambda_portal"/>
</dbReference>
<proteinExistence type="predicted"/>